<evidence type="ECO:0000256" key="3">
    <source>
        <dbReference type="ARBA" id="ARBA00022448"/>
    </source>
</evidence>
<evidence type="ECO:0000256" key="4">
    <source>
        <dbReference type="ARBA" id="ARBA00022729"/>
    </source>
</evidence>
<evidence type="ECO:0000313" key="7">
    <source>
        <dbReference type="EMBL" id="MCD5314450.1"/>
    </source>
</evidence>
<dbReference type="PANTHER" id="PTHR30290:SF10">
    <property type="entry name" value="PERIPLASMIC OLIGOPEPTIDE-BINDING PROTEIN-RELATED"/>
    <property type="match status" value="1"/>
</dbReference>
<gene>
    <name evidence="7" type="ORF">LR394_26435</name>
</gene>
<keyword evidence="4 5" id="KW-0732">Signal</keyword>
<comment type="subcellular location">
    <subcellularLocation>
        <location evidence="1">Cell envelope</location>
    </subcellularLocation>
</comment>
<comment type="similarity">
    <text evidence="2">Belongs to the bacterial solute-binding protein 5 family.</text>
</comment>
<dbReference type="GO" id="GO:1904680">
    <property type="term" value="F:peptide transmembrane transporter activity"/>
    <property type="evidence" value="ECO:0007669"/>
    <property type="project" value="TreeGrafter"/>
</dbReference>
<dbReference type="Gene3D" id="3.90.76.10">
    <property type="entry name" value="Dipeptide-binding Protein, Domain 1"/>
    <property type="match status" value="1"/>
</dbReference>
<evidence type="ECO:0000259" key="6">
    <source>
        <dbReference type="Pfam" id="PF00496"/>
    </source>
</evidence>
<dbReference type="PIRSF" id="PIRSF002741">
    <property type="entry name" value="MppA"/>
    <property type="match status" value="1"/>
</dbReference>
<dbReference type="InterPro" id="IPR039424">
    <property type="entry name" value="SBP_5"/>
</dbReference>
<dbReference type="InterPro" id="IPR030678">
    <property type="entry name" value="Peptide/Ni-bd"/>
</dbReference>
<keyword evidence="3" id="KW-0813">Transport</keyword>
<proteinExistence type="inferred from homology"/>
<evidence type="ECO:0000256" key="5">
    <source>
        <dbReference type="SAM" id="SignalP"/>
    </source>
</evidence>
<sequence length="527" mass="55284">MRTPWSAALLCAFPLVLAGCSGSPSSSAGAAGTAFTIATDAVTTTLEPSKYDNISHRFAHDPVKATLLQYQSFDETNGQVPGPDDLKPALATDYRVADDGITLQLGEARSAAGNTLSADDVVYTFDRILGLEDPIALSLMTNAGIDPKNPVTVLGEHEVKINAKVNALSAQTLDSYRFSVLDSEAVQAHATDADPWATDWLSANTASYGPYQVSAFTPGTSITLKANPNYDGEIAYPTVNVQAVADPAARVVMAKTGQAQMVSGLPLSTISTLAKDQNVQVLDMPSQAQDMLELNKDVKAFQDPVVRRAISQAVDRAALLAGPYSGLGTVSTSLVSTKIPAQNSTSEYFEHDAAAARQALAEAGYSDLSFTITTNQASISPVPAESLLTALKQQLAAAGISVEVATVASAADFTAAYHEGKYEAFIRLEAPLVADPVFFLNAFHSTGGLSNYMKDSDAGVDAAVKEALNLTGEDRLAAIAPGIRSANDNMIDIPLVESSNQYVYPASVCPGPMSIARYFDPATAAPC</sequence>
<dbReference type="Proteomes" id="UP001138997">
    <property type="component" value="Unassembled WGS sequence"/>
</dbReference>
<keyword evidence="8" id="KW-1185">Reference proteome</keyword>
<evidence type="ECO:0000256" key="1">
    <source>
        <dbReference type="ARBA" id="ARBA00004196"/>
    </source>
</evidence>
<name>A0A9X1NI26_9ACTN</name>
<feature type="chain" id="PRO_5040904432" evidence="5">
    <location>
        <begin position="31"/>
        <end position="527"/>
    </location>
</feature>
<protein>
    <submittedName>
        <fullName evidence="7">ABC transporter substrate-binding protein</fullName>
    </submittedName>
</protein>
<evidence type="ECO:0000256" key="2">
    <source>
        <dbReference type="ARBA" id="ARBA00005695"/>
    </source>
</evidence>
<dbReference type="EMBL" id="JAJOMB010000016">
    <property type="protein sequence ID" value="MCD5314450.1"/>
    <property type="molecule type" value="Genomic_DNA"/>
</dbReference>
<dbReference type="GO" id="GO:0043190">
    <property type="term" value="C:ATP-binding cassette (ABC) transporter complex"/>
    <property type="evidence" value="ECO:0007669"/>
    <property type="project" value="InterPro"/>
</dbReference>
<evidence type="ECO:0000313" key="8">
    <source>
        <dbReference type="Proteomes" id="UP001138997"/>
    </source>
</evidence>
<dbReference type="GO" id="GO:0030313">
    <property type="term" value="C:cell envelope"/>
    <property type="evidence" value="ECO:0007669"/>
    <property type="project" value="UniProtKB-SubCell"/>
</dbReference>
<feature type="domain" description="Solute-binding protein family 5" evidence="6">
    <location>
        <begin position="86"/>
        <end position="448"/>
    </location>
</feature>
<organism evidence="7 8">
    <name type="scientific">Kineosporia babensis</name>
    <dbReference type="NCBI Taxonomy" id="499548"/>
    <lineage>
        <taxon>Bacteria</taxon>
        <taxon>Bacillati</taxon>
        <taxon>Actinomycetota</taxon>
        <taxon>Actinomycetes</taxon>
        <taxon>Kineosporiales</taxon>
        <taxon>Kineosporiaceae</taxon>
        <taxon>Kineosporia</taxon>
    </lineage>
</organism>
<accession>A0A9X1NI26</accession>
<feature type="signal peptide" evidence="5">
    <location>
        <begin position="1"/>
        <end position="30"/>
    </location>
</feature>
<dbReference type="Gene3D" id="3.40.190.10">
    <property type="entry name" value="Periplasmic binding protein-like II"/>
    <property type="match status" value="1"/>
</dbReference>
<dbReference type="Pfam" id="PF00496">
    <property type="entry name" value="SBP_bac_5"/>
    <property type="match status" value="1"/>
</dbReference>
<dbReference type="PROSITE" id="PS51257">
    <property type="entry name" value="PROKAR_LIPOPROTEIN"/>
    <property type="match status" value="1"/>
</dbReference>
<dbReference type="RefSeq" id="WP_231446977.1">
    <property type="nucleotide sequence ID" value="NZ_JAJOMB010000016.1"/>
</dbReference>
<dbReference type="GO" id="GO:0015833">
    <property type="term" value="P:peptide transport"/>
    <property type="evidence" value="ECO:0007669"/>
    <property type="project" value="TreeGrafter"/>
</dbReference>
<dbReference type="InterPro" id="IPR000914">
    <property type="entry name" value="SBP_5_dom"/>
</dbReference>
<reference evidence="7" key="1">
    <citation type="submission" date="2021-11" db="EMBL/GenBank/DDBJ databases">
        <title>Streptomyces corallinus and Kineosporia corallina sp. nov., two new coral-derived marine actinobacteria.</title>
        <authorList>
            <person name="Buangrab K."/>
            <person name="Sutthacheep M."/>
            <person name="Yeemin T."/>
            <person name="Harunari E."/>
            <person name="Igarashi Y."/>
            <person name="Sripreechasak P."/>
            <person name="Kanchanasin P."/>
            <person name="Tanasupawat S."/>
            <person name="Phongsopitanun W."/>
        </authorList>
    </citation>
    <scope>NUCLEOTIDE SEQUENCE</scope>
    <source>
        <strain evidence="7">JCM 31032</strain>
    </source>
</reference>
<dbReference type="GO" id="GO:0042597">
    <property type="term" value="C:periplasmic space"/>
    <property type="evidence" value="ECO:0007669"/>
    <property type="project" value="UniProtKB-ARBA"/>
</dbReference>
<dbReference type="SUPFAM" id="SSF53850">
    <property type="entry name" value="Periplasmic binding protein-like II"/>
    <property type="match status" value="1"/>
</dbReference>
<dbReference type="PANTHER" id="PTHR30290">
    <property type="entry name" value="PERIPLASMIC BINDING COMPONENT OF ABC TRANSPORTER"/>
    <property type="match status" value="1"/>
</dbReference>
<dbReference type="AlphaFoldDB" id="A0A9X1NI26"/>
<comment type="caution">
    <text evidence="7">The sequence shown here is derived from an EMBL/GenBank/DDBJ whole genome shotgun (WGS) entry which is preliminary data.</text>
</comment>
<dbReference type="Gene3D" id="3.10.105.10">
    <property type="entry name" value="Dipeptide-binding Protein, Domain 3"/>
    <property type="match status" value="1"/>
</dbReference>